<gene>
    <name evidence="9" type="ORF">E3D00_03070</name>
</gene>
<dbReference type="RefSeq" id="WP_141459848.1">
    <property type="nucleotide sequence ID" value="NZ_CP038141.1"/>
</dbReference>
<dbReference type="SUPFAM" id="SSF51735">
    <property type="entry name" value="NAD(P)-binding Rossmann-fold domains"/>
    <property type="match status" value="1"/>
</dbReference>
<sequence>MSQDQVLPKALVIHREKDLRLEEWRVATLQPDEVLIRPAWGGICGSDMHYFLHGGVGASVLKEPMILGHEVSGVIAALGSHISGFKVGQEVGIHPALPCGHCAECNKGLSRLCRNMQFFGSAAHFPHTNGGFRTAMTVKGSQVHALPKGLSLKHACLAEPLSVALHAISRAGNLKGKRILVQGVGPIGSLIVAGLTEHQAASVVATDLQDFPLNIASHLGATQTINTSKVTHQDEYDIVFEVTGVASALKEAIARTQKGGILVQVGIFPPGDVPAPIGQIIAREIDYRGTFRFDREFSEALRVLSEKPWIAEGLITHCFPLGKFQDAFDTALDRTTSSKVLLDLQDVVGG</sequence>
<dbReference type="GO" id="GO:0016491">
    <property type="term" value="F:oxidoreductase activity"/>
    <property type="evidence" value="ECO:0007669"/>
    <property type="project" value="UniProtKB-KW"/>
</dbReference>
<organism evidence="9 10">
    <name type="scientific">Swingsia samuiensis</name>
    <dbReference type="NCBI Taxonomy" id="1293412"/>
    <lineage>
        <taxon>Bacteria</taxon>
        <taxon>Pseudomonadati</taxon>
        <taxon>Pseudomonadota</taxon>
        <taxon>Alphaproteobacteria</taxon>
        <taxon>Acetobacterales</taxon>
        <taxon>Acetobacteraceae</taxon>
        <taxon>Swingsia</taxon>
    </lineage>
</organism>
<dbReference type="InterPro" id="IPR013149">
    <property type="entry name" value="ADH-like_C"/>
</dbReference>
<dbReference type="InterPro" id="IPR011032">
    <property type="entry name" value="GroES-like_sf"/>
</dbReference>
<accession>A0A4Y6UGH9</accession>
<dbReference type="Gene3D" id="3.90.180.10">
    <property type="entry name" value="Medium-chain alcohol dehydrogenases, catalytic domain"/>
    <property type="match status" value="1"/>
</dbReference>
<comment type="similarity">
    <text evidence="2 6">Belongs to the zinc-containing alcohol dehydrogenase family.</text>
</comment>
<keyword evidence="4 6" id="KW-0862">Zinc</keyword>
<dbReference type="Gene3D" id="3.40.50.720">
    <property type="entry name" value="NAD(P)-binding Rossmann-like Domain"/>
    <property type="match status" value="1"/>
</dbReference>
<dbReference type="GO" id="GO:0008270">
    <property type="term" value="F:zinc ion binding"/>
    <property type="evidence" value="ECO:0007669"/>
    <property type="project" value="InterPro"/>
</dbReference>
<dbReference type="AlphaFoldDB" id="A0A4Y6UGH9"/>
<dbReference type="InterPro" id="IPR002328">
    <property type="entry name" value="ADH_Zn_CS"/>
</dbReference>
<evidence type="ECO:0000256" key="3">
    <source>
        <dbReference type="ARBA" id="ARBA00022723"/>
    </source>
</evidence>
<dbReference type="SUPFAM" id="SSF50129">
    <property type="entry name" value="GroES-like"/>
    <property type="match status" value="1"/>
</dbReference>
<dbReference type="Pfam" id="PF08240">
    <property type="entry name" value="ADH_N"/>
    <property type="match status" value="1"/>
</dbReference>
<feature type="domain" description="Alcohol dehydrogenase-like C-terminal" evidence="7">
    <location>
        <begin position="186"/>
        <end position="305"/>
    </location>
</feature>
<comment type="cofactor">
    <cofactor evidence="1 6">
        <name>Zn(2+)</name>
        <dbReference type="ChEBI" id="CHEBI:29105"/>
    </cofactor>
</comment>
<reference evidence="9 10" key="1">
    <citation type="submission" date="2019-03" db="EMBL/GenBank/DDBJ databases">
        <title>The complete genome sequence of Swingsia samuiensis NBRC107927(T).</title>
        <authorList>
            <person name="Chua K.-O."/>
            <person name="Chan K.-G."/>
            <person name="See-Too W.-S."/>
        </authorList>
    </citation>
    <scope>NUCLEOTIDE SEQUENCE [LARGE SCALE GENOMIC DNA]</scope>
    <source>
        <strain evidence="9 10">AH83</strain>
    </source>
</reference>
<dbReference type="PROSITE" id="PS00059">
    <property type="entry name" value="ADH_ZINC"/>
    <property type="match status" value="1"/>
</dbReference>
<dbReference type="InterPro" id="IPR036291">
    <property type="entry name" value="NAD(P)-bd_dom_sf"/>
</dbReference>
<dbReference type="PANTHER" id="PTHR43161">
    <property type="entry name" value="SORBITOL DEHYDROGENASE"/>
    <property type="match status" value="1"/>
</dbReference>
<dbReference type="EMBL" id="CP038141">
    <property type="protein sequence ID" value="QDH16669.1"/>
    <property type="molecule type" value="Genomic_DNA"/>
</dbReference>
<evidence type="ECO:0000256" key="6">
    <source>
        <dbReference type="RuleBase" id="RU361277"/>
    </source>
</evidence>
<evidence type="ECO:0000256" key="5">
    <source>
        <dbReference type="ARBA" id="ARBA00023002"/>
    </source>
</evidence>
<dbReference type="CDD" id="cd08232">
    <property type="entry name" value="idonate-5-DH"/>
    <property type="match status" value="1"/>
</dbReference>
<evidence type="ECO:0000256" key="1">
    <source>
        <dbReference type="ARBA" id="ARBA00001947"/>
    </source>
</evidence>
<proteinExistence type="inferred from homology"/>
<evidence type="ECO:0000313" key="10">
    <source>
        <dbReference type="Proteomes" id="UP000316313"/>
    </source>
</evidence>
<dbReference type="KEGG" id="ssam:E3D00_03070"/>
<evidence type="ECO:0000256" key="2">
    <source>
        <dbReference type="ARBA" id="ARBA00008072"/>
    </source>
</evidence>
<dbReference type="Proteomes" id="UP000316313">
    <property type="component" value="Chromosome"/>
</dbReference>
<evidence type="ECO:0000259" key="7">
    <source>
        <dbReference type="Pfam" id="PF00107"/>
    </source>
</evidence>
<dbReference type="Pfam" id="PF00107">
    <property type="entry name" value="ADH_zinc_N"/>
    <property type="match status" value="1"/>
</dbReference>
<evidence type="ECO:0000259" key="8">
    <source>
        <dbReference type="Pfam" id="PF08240"/>
    </source>
</evidence>
<dbReference type="OrthoDB" id="9809185at2"/>
<protein>
    <submittedName>
        <fullName evidence="9">L-idonate 5-dehydrogenase</fullName>
    </submittedName>
</protein>
<keyword evidence="10" id="KW-1185">Reference proteome</keyword>
<feature type="domain" description="Alcohol dehydrogenase-like N-terminal" evidence="8">
    <location>
        <begin position="30"/>
        <end position="148"/>
    </location>
</feature>
<evidence type="ECO:0000256" key="4">
    <source>
        <dbReference type="ARBA" id="ARBA00022833"/>
    </source>
</evidence>
<dbReference type="PANTHER" id="PTHR43161:SF9">
    <property type="entry name" value="SORBITOL DEHYDROGENASE"/>
    <property type="match status" value="1"/>
</dbReference>
<evidence type="ECO:0000313" key="9">
    <source>
        <dbReference type="EMBL" id="QDH16669.1"/>
    </source>
</evidence>
<keyword evidence="5" id="KW-0560">Oxidoreductase</keyword>
<dbReference type="InterPro" id="IPR013154">
    <property type="entry name" value="ADH-like_N"/>
</dbReference>
<name>A0A4Y6UGH9_9PROT</name>
<keyword evidence="3 6" id="KW-0479">Metal-binding</keyword>